<dbReference type="AlphaFoldDB" id="A0A1H9EIT2"/>
<protein>
    <recommendedName>
        <fullName evidence="3">DUF501 domain-containing protein</fullName>
    </recommendedName>
</protein>
<proteinExistence type="predicted"/>
<dbReference type="Pfam" id="PF04417">
    <property type="entry name" value="DUF501"/>
    <property type="match status" value="1"/>
</dbReference>
<sequence>MAVSEQQLELIERQLGRKPRGLVAIAWQNQQGIPAVLQMRSLVDDQPFPTLYWLSSKDLYQAIAEIETGGEVKRIEQQIETDDELRCAHLADQQRYVDLRWQLMAEEDRQRIATLGFSDLFDHYGIGGIRHWEKVRCLHMQYAFHLAAGGTAIGRLLDNRYGLDKLQLTQ</sequence>
<dbReference type="EMBL" id="FOGB01000002">
    <property type="protein sequence ID" value="SEQ25467.1"/>
    <property type="molecule type" value="Genomic_DNA"/>
</dbReference>
<reference evidence="2" key="1">
    <citation type="submission" date="2016-10" db="EMBL/GenBank/DDBJ databases">
        <authorList>
            <person name="Varghese N."/>
            <person name="Submissions S."/>
        </authorList>
    </citation>
    <scope>NUCLEOTIDE SEQUENCE [LARGE SCALE GENOMIC DNA]</scope>
    <source>
        <strain evidence="2">DSM 18887</strain>
    </source>
</reference>
<organism evidence="1 2">
    <name type="scientific">Amphritea atlantica</name>
    <dbReference type="NCBI Taxonomy" id="355243"/>
    <lineage>
        <taxon>Bacteria</taxon>
        <taxon>Pseudomonadati</taxon>
        <taxon>Pseudomonadota</taxon>
        <taxon>Gammaproteobacteria</taxon>
        <taxon>Oceanospirillales</taxon>
        <taxon>Oceanospirillaceae</taxon>
        <taxon>Amphritea</taxon>
    </lineage>
</organism>
<dbReference type="PANTHER" id="PTHR37163">
    <property type="entry name" value="CONSERVED PROTEIN"/>
    <property type="match status" value="1"/>
</dbReference>
<dbReference type="RefSeq" id="WP_091354622.1">
    <property type="nucleotide sequence ID" value="NZ_AP025284.1"/>
</dbReference>
<accession>A0A1H9EIT2</accession>
<dbReference type="OrthoDB" id="5293413at2"/>
<dbReference type="STRING" id="355243.SAMN03080615_00920"/>
<evidence type="ECO:0000313" key="1">
    <source>
        <dbReference type="EMBL" id="SEQ25467.1"/>
    </source>
</evidence>
<evidence type="ECO:0000313" key="2">
    <source>
        <dbReference type="Proteomes" id="UP000198749"/>
    </source>
</evidence>
<keyword evidence="2" id="KW-1185">Reference proteome</keyword>
<gene>
    <name evidence="1" type="ORF">SAMN03080615_00920</name>
</gene>
<name>A0A1H9EIT2_9GAMM</name>
<evidence type="ECO:0008006" key="3">
    <source>
        <dbReference type="Google" id="ProtNLM"/>
    </source>
</evidence>
<dbReference type="InterPro" id="IPR007511">
    <property type="entry name" value="DUF501"/>
</dbReference>
<dbReference type="Proteomes" id="UP000198749">
    <property type="component" value="Unassembled WGS sequence"/>
</dbReference>
<dbReference type="PANTHER" id="PTHR37163:SF1">
    <property type="entry name" value="DUF501 DOMAIN-CONTAINING PROTEIN"/>
    <property type="match status" value="1"/>
</dbReference>